<sequence>MIPEKTCAITGKTLRADECMPCAALRPSLLQFIRKSHPQVGDNDCISKDLLPALKAAYVEDALSAELGEITDLERDVIQSLREQEMISASPAADDDDARRTFGEGLSDRIAEFGGSWVFILGFIAFLLLWVLFNTVVLVARPLDPYPFIFLNLILSCVAAIQAPLIMMSQNRQEARDRRQAEQDYKINLKAELEIRHLHEKVDHLLHHHSQRLLEIQQIQTDLLRQIVAQKETRE</sequence>
<accession>A0A512MF07</accession>
<dbReference type="RefSeq" id="WP_146854111.1">
    <property type="nucleotide sequence ID" value="NZ_BKAG01000046.1"/>
</dbReference>
<evidence type="ECO:0000313" key="2">
    <source>
        <dbReference type="EMBL" id="GEP45327.1"/>
    </source>
</evidence>
<feature type="transmembrane region" description="Helical" evidence="1">
    <location>
        <begin position="146"/>
        <end position="168"/>
    </location>
</feature>
<keyword evidence="1" id="KW-0472">Membrane</keyword>
<dbReference type="EMBL" id="BKAG01000046">
    <property type="protein sequence ID" value="GEP45327.1"/>
    <property type="molecule type" value="Genomic_DNA"/>
</dbReference>
<dbReference type="PANTHER" id="PTHR41386:SF1">
    <property type="entry name" value="MEMBRANE PROTEIN"/>
    <property type="match status" value="1"/>
</dbReference>
<dbReference type="Proteomes" id="UP000321577">
    <property type="component" value="Unassembled WGS sequence"/>
</dbReference>
<dbReference type="Pfam" id="PF06210">
    <property type="entry name" value="DUF1003"/>
    <property type="match status" value="1"/>
</dbReference>
<dbReference type="PANTHER" id="PTHR41386">
    <property type="entry name" value="INTEGRAL MEMBRANE PROTEIN-RELATED"/>
    <property type="match status" value="1"/>
</dbReference>
<dbReference type="OrthoDB" id="9795736at2"/>
<keyword evidence="1" id="KW-0812">Transmembrane</keyword>
<organism evidence="2 3">
    <name type="scientific">Brevifollis gellanilyticus</name>
    <dbReference type="NCBI Taxonomy" id="748831"/>
    <lineage>
        <taxon>Bacteria</taxon>
        <taxon>Pseudomonadati</taxon>
        <taxon>Verrucomicrobiota</taxon>
        <taxon>Verrucomicrobiia</taxon>
        <taxon>Verrucomicrobiales</taxon>
        <taxon>Verrucomicrobiaceae</taxon>
    </lineage>
</organism>
<comment type="caution">
    <text evidence="2">The sequence shown here is derived from an EMBL/GenBank/DDBJ whole genome shotgun (WGS) entry which is preliminary data.</text>
</comment>
<keyword evidence="1" id="KW-1133">Transmembrane helix</keyword>
<evidence type="ECO:0000313" key="3">
    <source>
        <dbReference type="Proteomes" id="UP000321577"/>
    </source>
</evidence>
<evidence type="ECO:0008006" key="4">
    <source>
        <dbReference type="Google" id="ProtNLM"/>
    </source>
</evidence>
<evidence type="ECO:0000256" key="1">
    <source>
        <dbReference type="SAM" id="Phobius"/>
    </source>
</evidence>
<feature type="transmembrane region" description="Helical" evidence="1">
    <location>
        <begin position="117"/>
        <end position="140"/>
    </location>
</feature>
<proteinExistence type="predicted"/>
<gene>
    <name evidence="2" type="ORF">BGE01nite_46180</name>
</gene>
<protein>
    <recommendedName>
        <fullName evidence="4">Cyclic nucleotide-binding protein</fullName>
    </recommendedName>
</protein>
<name>A0A512MF07_9BACT</name>
<keyword evidence="3" id="KW-1185">Reference proteome</keyword>
<dbReference type="InterPro" id="IPR010406">
    <property type="entry name" value="DUF1003"/>
</dbReference>
<reference evidence="2 3" key="1">
    <citation type="submission" date="2019-07" db="EMBL/GenBank/DDBJ databases">
        <title>Whole genome shotgun sequence of Brevifollis gellanilyticus NBRC 108608.</title>
        <authorList>
            <person name="Hosoyama A."/>
            <person name="Uohara A."/>
            <person name="Ohji S."/>
            <person name="Ichikawa N."/>
        </authorList>
    </citation>
    <scope>NUCLEOTIDE SEQUENCE [LARGE SCALE GENOMIC DNA]</scope>
    <source>
        <strain evidence="2 3">NBRC 108608</strain>
    </source>
</reference>
<dbReference type="AlphaFoldDB" id="A0A512MF07"/>